<evidence type="ECO:0000313" key="1">
    <source>
        <dbReference type="EMBL" id="KAG2422248.1"/>
    </source>
</evidence>
<evidence type="ECO:0000313" key="2">
    <source>
        <dbReference type="Proteomes" id="UP000650467"/>
    </source>
</evidence>
<accession>A0A835VQM1</accession>
<comment type="caution">
    <text evidence="1">The sequence shown here is derived from an EMBL/GenBank/DDBJ whole genome shotgun (WGS) entry which is preliminary data.</text>
</comment>
<sequence>MQLTSCLGGTSSRLVSRRAVAPATVRVPAPKMLGPHIPKLPSARGMRAACRAQISDEVMLGALVVAGAVVPYTLLSSFTTSIKGDLDVFKKDIKGDLDVLKKDIAVDVKAADDRCTAGIKAADDRCTAGIKAADDRWAVAEARWYALAQRVAGLEVLATGKLPVTKAPGDG</sequence>
<reference evidence="1" key="1">
    <citation type="journal article" date="2020" name="bioRxiv">
        <title>Comparative genomics of Chlamydomonas.</title>
        <authorList>
            <person name="Craig R.J."/>
            <person name="Hasan A.R."/>
            <person name="Ness R.W."/>
            <person name="Keightley P.D."/>
        </authorList>
    </citation>
    <scope>NUCLEOTIDE SEQUENCE</scope>
    <source>
        <strain evidence="1">SAG 7.73</strain>
    </source>
</reference>
<proteinExistence type="predicted"/>
<keyword evidence="2" id="KW-1185">Reference proteome</keyword>
<protein>
    <submittedName>
        <fullName evidence="1">Uncharacterized protein</fullName>
    </submittedName>
</protein>
<dbReference type="OrthoDB" id="553519at2759"/>
<name>A0A835VQM1_CHLIN</name>
<gene>
    <name evidence="1" type="ORF">HXX76_016175</name>
</gene>
<dbReference type="EMBL" id="JAEHOC010000134">
    <property type="protein sequence ID" value="KAG2422248.1"/>
    <property type="molecule type" value="Genomic_DNA"/>
</dbReference>
<organism evidence="1 2">
    <name type="scientific">Chlamydomonas incerta</name>
    <dbReference type="NCBI Taxonomy" id="51695"/>
    <lineage>
        <taxon>Eukaryota</taxon>
        <taxon>Viridiplantae</taxon>
        <taxon>Chlorophyta</taxon>
        <taxon>core chlorophytes</taxon>
        <taxon>Chlorophyceae</taxon>
        <taxon>CS clade</taxon>
        <taxon>Chlamydomonadales</taxon>
        <taxon>Chlamydomonadaceae</taxon>
        <taxon>Chlamydomonas</taxon>
    </lineage>
</organism>
<dbReference type="AlphaFoldDB" id="A0A835VQM1"/>
<dbReference type="Proteomes" id="UP000650467">
    <property type="component" value="Unassembled WGS sequence"/>
</dbReference>